<evidence type="ECO:0000313" key="2">
    <source>
        <dbReference type="Proteomes" id="UP000323824"/>
    </source>
</evidence>
<proteinExistence type="predicted"/>
<name>A0A5C1QIZ6_9SPIO</name>
<dbReference type="KEGG" id="sper:EW093_16145"/>
<dbReference type="Proteomes" id="UP000323824">
    <property type="component" value="Chromosome"/>
</dbReference>
<reference evidence="1 2" key="2">
    <citation type="submission" date="2019-09" db="EMBL/GenBank/DDBJ databases">
        <title>Complete Genome Sequence and Methylome Analysis of free living Spirochaetas.</title>
        <authorList>
            <person name="Leshcheva N."/>
            <person name="Mikheeva N."/>
        </authorList>
    </citation>
    <scope>NUCLEOTIDE SEQUENCE [LARGE SCALE GENOMIC DNA]</scope>
    <source>
        <strain evidence="1 2">P</strain>
    </source>
</reference>
<evidence type="ECO:0000313" key="1">
    <source>
        <dbReference type="EMBL" id="QEN06152.1"/>
    </source>
</evidence>
<dbReference type="RefSeq" id="WP_149569386.1">
    <property type="nucleotide sequence ID" value="NZ_CP035807.1"/>
</dbReference>
<keyword evidence="2" id="KW-1185">Reference proteome</keyword>
<protein>
    <submittedName>
        <fullName evidence="1">Uncharacterized protein</fullName>
    </submittedName>
</protein>
<gene>
    <name evidence="1" type="ORF">EW093_16145</name>
</gene>
<dbReference type="AlphaFoldDB" id="A0A5C1QIZ6"/>
<reference evidence="1 2" key="1">
    <citation type="submission" date="2019-02" db="EMBL/GenBank/DDBJ databases">
        <authorList>
            <person name="Fomenkov A."/>
            <person name="Dubinina G."/>
            <person name="Grabovich M."/>
            <person name="Vincze T."/>
            <person name="Roberts R.J."/>
        </authorList>
    </citation>
    <scope>NUCLEOTIDE SEQUENCE [LARGE SCALE GENOMIC DNA]</scope>
    <source>
        <strain evidence="1 2">P</strain>
    </source>
</reference>
<dbReference type="OrthoDB" id="369685at2"/>
<sequence length="148" mass="17044">MDDVREQFIKEREERYGGSISFISFAKYIGSSLGNKPENLSGLIYIIGQNIYFEDFQPSPSILLTNRDQTPYRKFEIAINLDDILEAVNVKELECKKSINGLTPSSEITGIKTWFEKLFFKSVVMIRLKDKSSIFLDITNNKVFLTKI</sequence>
<dbReference type="EMBL" id="CP035807">
    <property type="protein sequence ID" value="QEN06152.1"/>
    <property type="molecule type" value="Genomic_DNA"/>
</dbReference>
<accession>A0A5C1QIZ6</accession>
<organism evidence="1 2">
    <name type="scientific">Thiospirochaeta perfilievii</name>
    <dbReference type="NCBI Taxonomy" id="252967"/>
    <lineage>
        <taxon>Bacteria</taxon>
        <taxon>Pseudomonadati</taxon>
        <taxon>Spirochaetota</taxon>
        <taxon>Spirochaetia</taxon>
        <taxon>Spirochaetales</taxon>
        <taxon>Spirochaetaceae</taxon>
        <taxon>Thiospirochaeta</taxon>
    </lineage>
</organism>